<evidence type="ECO:0000313" key="2">
    <source>
        <dbReference type="Proteomes" id="UP000269708"/>
    </source>
</evidence>
<reference evidence="1 2" key="1">
    <citation type="submission" date="2018-11" db="EMBL/GenBank/DDBJ databases">
        <title>Genomic Encyclopedia of Type Strains, Phase IV (KMG-IV): sequencing the most valuable type-strain genomes for metagenomic binning, comparative biology and taxonomic classification.</title>
        <authorList>
            <person name="Goeker M."/>
        </authorList>
    </citation>
    <scope>NUCLEOTIDE SEQUENCE [LARGE SCALE GENOMIC DNA]</scope>
    <source>
        <strain evidence="1 2">DSM 25623</strain>
    </source>
</reference>
<dbReference type="InterPro" id="IPR009078">
    <property type="entry name" value="Ferritin-like_SF"/>
</dbReference>
<evidence type="ECO:0008006" key="3">
    <source>
        <dbReference type="Google" id="ProtNLM"/>
    </source>
</evidence>
<name>A0A3N4V1R4_9GAMM</name>
<dbReference type="Gene3D" id="1.20.1260.10">
    <property type="match status" value="1"/>
</dbReference>
<dbReference type="CDD" id="cd00657">
    <property type="entry name" value="Ferritin_like"/>
    <property type="match status" value="1"/>
</dbReference>
<keyword evidence="2" id="KW-1185">Reference proteome</keyword>
<dbReference type="Proteomes" id="UP000269708">
    <property type="component" value="Unassembled WGS sequence"/>
</dbReference>
<accession>A0A3N4V1R4</accession>
<organism evidence="1 2">
    <name type="scientific">Vulcaniibacterium tengchongense</name>
    <dbReference type="NCBI Taxonomy" id="1273429"/>
    <lineage>
        <taxon>Bacteria</taxon>
        <taxon>Pseudomonadati</taxon>
        <taxon>Pseudomonadota</taxon>
        <taxon>Gammaproteobacteria</taxon>
        <taxon>Lysobacterales</taxon>
        <taxon>Lysobacteraceae</taxon>
        <taxon>Vulcaniibacterium</taxon>
    </lineage>
</organism>
<dbReference type="InterPro" id="IPR012347">
    <property type="entry name" value="Ferritin-like"/>
</dbReference>
<proteinExistence type="predicted"/>
<dbReference type="EMBL" id="RKQN01000003">
    <property type="protein sequence ID" value="RPE76912.1"/>
    <property type="molecule type" value="Genomic_DNA"/>
</dbReference>
<dbReference type="RefSeq" id="WP_123770507.1">
    <property type="nucleotide sequence ID" value="NZ_RKQN01000003.1"/>
</dbReference>
<dbReference type="SUPFAM" id="SSF47240">
    <property type="entry name" value="Ferritin-like"/>
    <property type="match status" value="1"/>
</dbReference>
<protein>
    <recommendedName>
        <fullName evidence="3">Ferritin-like protein</fullName>
    </recommendedName>
</protein>
<comment type="caution">
    <text evidence="1">The sequence shown here is derived from an EMBL/GenBank/DDBJ whole genome shotgun (WGS) entry which is preliminary data.</text>
</comment>
<dbReference type="OrthoDB" id="5291582at2"/>
<dbReference type="AlphaFoldDB" id="A0A3N4V1R4"/>
<sequence length="248" mass="26490">MQTQITTGKNRTGMKASPIDSGELLESLEMQQEVPAPELGADAIRAGYLSEADAVGSMPPPATIKGVFGAAMQALSGNRLSVLLDKLGERAAYERSGTRLYEAALLKLAQVDQAELPRGMSLSALQEIHDDEASHFELLSEAIEQLGGDATSQTPCADVVAVQSMGLLQVMADPRTTPAQALQTLLAAELVDVASWELLIDLSDGFGLDELTARFRTALASENRHLERVRGWLEAMLAQSAETAATRQ</sequence>
<gene>
    <name evidence="1" type="ORF">EDC50_2164</name>
</gene>
<evidence type="ECO:0000313" key="1">
    <source>
        <dbReference type="EMBL" id="RPE76912.1"/>
    </source>
</evidence>